<dbReference type="InterPro" id="IPR022793">
    <property type="entry name" value="Rrn10"/>
</dbReference>
<proteinExistence type="predicted"/>
<dbReference type="AlphaFoldDB" id="A0AA39GE36"/>
<protein>
    <submittedName>
        <fullName evidence="2">Uncharacterized protein</fullName>
    </submittedName>
</protein>
<accession>A0AA39GE36</accession>
<dbReference type="PANTHER" id="PTHR28054">
    <property type="entry name" value="RNA POLYMERASE I-SPECIFIC TRANSCRIPTION INITIATION FACTOR RRN10"/>
    <property type="match status" value="1"/>
</dbReference>
<keyword evidence="3" id="KW-1185">Reference proteome</keyword>
<feature type="compositionally biased region" description="Basic and acidic residues" evidence="1">
    <location>
        <begin position="221"/>
        <end position="236"/>
    </location>
</feature>
<dbReference type="GO" id="GO:0006360">
    <property type="term" value="P:transcription by RNA polymerase I"/>
    <property type="evidence" value="ECO:0007669"/>
    <property type="project" value="InterPro"/>
</dbReference>
<evidence type="ECO:0000313" key="2">
    <source>
        <dbReference type="EMBL" id="KAK0385018.1"/>
    </source>
</evidence>
<dbReference type="EMBL" id="JAPDFR010000007">
    <property type="protein sequence ID" value="KAK0385018.1"/>
    <property type="molecule type" value="Genomic_DNA"/>
</dbReference>
<comment type="caution">
    <text evidence="2">The sequence shown here is derived from an EMBL/GenBank/DDBJ whole genome shotgun (WGS) entry which is preliminary data.</text>
</comment>
<sequence>MPSQRPEHDTMSAWSSAELREQATVPDDAASAHLSWASKRRRVATVYDTVAGKVSYDQALRNIDNETSELLQGSSNLATNPTNRPTPYPPEEVLFRRRNAPVRYAEHDVYFANERDFPDAGQGVLPDSDLLAAVHGYTSNFYEAVAKRELRGGARPERNVDERSMDETALLAFGILLEEAGREVLGRRGDLVFTEEADTPEASDDDEMTGEASRNTQSRARSTDTSKAKRRKLADP</sequence>
<gene>
    <name evidence="2" type="ORF">NLU13_7496</name>
</gene>
<dbReference type="PANTHER" id="PTHR28054:SF1">
    <property type="entry name" value="RNA POLYMERASE I-SPECIFIC TRANSCRIPTION INITIATION FACTOR RRN10"/>
    <property type="match status" value="1"/>
</dbReference>
<dbReference type="Proteomes" id="UP001175261">
    <property type="component" value="Unassembled WGS sequence"/>
</dbReference>
<evidence type="ECO:0000313" key="3">
    <source>
        <dbReference type="Proteomes" id="UP001175261"/>
    </source>
</evidence>
<reference evidence="2" key="1">
    <citation type="submission" date="2022-10" db="EMBL/GenBank/DDBJ databases">
        <title>Determination and structural analysis of whole genome sequence of Sarocladium strictum F4-1.</title>
        <authorList>
            <person name="Hu L."/>
            <person name="Jiang Y."/>
        </authorList>
    </citation>
    <scope>NUCLEOTIDE SEQUENCE</scope>
    <source>
        <strain evidence="2">F4-1</strain>
    </source>
</reference>
<feature type="compositionally biased region" description="Basic and acidic residues" evidence="1">
    <location>
        <begin position="1"/>
        <end position="10"/>
    </location>
</feature>
<feature type="compositionally biased region" description="Acidic residues" evidence="1">
    <location>
        <begin position="193"/>
        <end position="209"/>
    </location>
</feature>
<organism evidence="2 3">
    <name type="scientific">Sarocladium strictum</name>
    <name type="common">Black bundle disease fungus</name>
    <name type="synonym">Acremonium strictum</name>
    <dbReference type="NCBI Taxonomy" id="5046"/>
    <lineage>
        <taxon>Eukaryota</taxon>
        <taxon>Fungi</taxon>
        <taxon>Dikarya</taxon>
        <taxon>Ascomycota</taxon>
        <taxon>Pezizomycotina</taxon>
        <taxon>Sordariomycetes</taxon>
        <taxon>Hypocreomycetidae</taxon>
        <taxon>Hypocreales</taxon>
        <taxon>Sarocladiaceae</taxon>
        <taxon>Sarocladium</taxon>
    </lineage>
</organism>
<name>A0AA39GE36_SARSR</name>
<feature type="region of interest" description="Disordered" evidence="1">
    <location>
        <begin position="188"/>
        <end position="236"/>
    </location>
</feature>
<evidence type="ECO:0000256" key="1">
    <source>
        <dbReference type="SAM" id="MobiDB-lite"/>
    </source>
</evidence>
<feature type="region of interest" description="Disordered" evidence="1">
    <location>
        <begin position="1"/>
        <end position="32"/>
    </location>
</feature>